<gene>
    <name evidence="2" type="ORF">F444_11848</name>
</gene>
<name>A0A080ZZ01_PHYNI</name>
<sequence length="194" mass="21928">MRPIQLSPQRRKISAAVQMSKHPSSITPRRRLKSNASHSNLLRRLLAFMRFFKRISVIVQRLTLARPKAIIAVMYTPGAQFTNELDRMELLPPSLPRQKDIGGTHGIQEQTEDTGLADKAVAWMLAPVFFCCVVAEKAKPPHTWEATEVFSRVVISFMLKLFVLAKDLPWEQFKGSGKSQVRASREAAKPFSSK</sequence>
<dbReference type="EMBL" id="ANJA01002134">
    <property type="protein sequence ID" value="ETO71862.1"/>
    <property type="molecule type" value="Genomic_DNA"/>
</dbReference>
<organism evidence="2 3">
    <name type="scientific">Phytophthora nicotianae P1976</name>
    <dbReference type="NCBI Taxonomy" id="1317066"/>
    <lineage>
        <taxon>Eukaryota</taxon>
        <taxon>Sar</taxon>
        <taxon>Stramenopiles</taxon>
        <taxon>Oomycota</taxon>
        <taxon>Peronosporomycetes</taxon>
        <taxon>Peronosporales</taxon>
        <taxon>Peronosporaceae</taxon>
        <taxon>Phytophthora</taxon>
    </lineage>
</organism>
<comment type="caution">
    <text evidence="2">The sequence shown here is derived from an EMBL/GenBank/DDBJ whole genome shotgun (WGS) entry which is preliminary data.</text>
</comment>
<accession>A0A080ZZ01</accession>
<reference evidence="2 3" key="1">
    <citation type="submission" date="2013-11" db="EMBL/GenBank/DDBJ databases">
        <title>The Genome Sequence of Phytophthora parasitica P1976.</title>
        <authorList>
            <consortium name="The Broad Institute Genomics Platform"/>
            <person name="Russ C."/>
            <person name="Tyler B."/>
            <person name="Panabieres F."/>
            <person name="Shan W."/>
            <person name="Tripathy S."/>
            <person name="Grunwald N."/>
            <person name="Machado M."/>
            <person name="Johnson C.S."/>
            <person name="Walker B."/>
            <person name="Young S."/>
            <person name="Zeng Q."/>
            <person name="Gargeya S."/>
            <person name="Fitzgerald M."/>
            <person name="Haas B."/>
            <person name="Abouelleil A."/>
            <person name="Allen A.W."/>
            <person name="Alvarado L."/>
            <person name="Arachchi H.M."/>
            <person name="Berlin A.M."/>
            <person name="Chapman S.B."/>
            <person name="Gainer-Dewar J."/>
            <person name="Goldberg J."/>
            <person name="Griggs A."/>
            <person name="Gujja S."/>
            <person name="Hansen M."/>
            <person name="Howarth C."/>
            <person name="Imamovic A."/>
            <person name="Ireland A."/>
            <person name="Larimer J."/>
            <person name="McCowan C."/>
            <person name="Murphy C."/>
            <person name="Pearson M."/>
            <person name="Poon T.W."/>
            <person name="Priest M."/>
            <person name="Roberts A."/>
            <person name="Saif S."/>
            <person name="Shea T."/>
            <person name="Sisk P."/>
            <person name="Sykes S."/>
            <person name="Wortman J."/>
            <person name="Nusbaum C."/>
            <person name="Birren B."/>
        </authorList>
    </citation>
    <scope>NUCLEOTIDE SEQUENCE [LARGE SCALE GENOMIC DNA]</scope>
    <source>
        <strain evidence="2 3">P1976</strain>
    </source>
</reference>
<dbReference type="Proteomes" id="UP000028582">
    <property type="component" value="Unassembled WGS sequence"/>
</dbReference>
<protein>
    <submittedName>
        <fullName evidence="2">Uncharacterized protein</fullName>
    </submittedName>
</protein>
<dbReference type="AlphaFoldDB" id="A0A080ZZ01"/>
<proteinExistence type="predicted"/>
<evidence type="ECO:0000313" key="2">
    <source>
        <dbReference type="EMBL" id="ETO71862.1"/>
    </source>
</evidence>
<evidence type="ECO:0000256" key="1">
    <source>
        <dbReference type="SAM" id="MobiDB-lite"/>
    </source>
</evidence>
<feature type="region of interest" description="Disordered" evidence="1">
    <location>
        <begin position="1"/>
        <end position="33"/>
    </location>
</feature>
<evidence type="ECO:0000313" key="3">
    <source>
        <dbReference type="Proteomes" id="UP000028582"/>
    </source>
</evidence>
<dbReference type="OrthoDB" id="126900at2759"/>